<dbReference type="Pfam" id="PF03062">
    <property type="entry name" value="MBOAT"/>
    <property type="match status" value="1"/>
</dbReference>
<evidence type="ECO:0000256" key="2">
    <source>
        <dbReference type="ARBA" id="ARBA00022692"/>
    </source>
</evidence>
<dbReference type="InterPro" id="IPR004299">
    <property type="entry name" value="MBOAT_fam"/>
</dbReference>
<evidence type="ECO:0000256" key="1">
    <source>
        <dbReference type="ARBA" id="ARBA00004141"/>
    </source>
</evidence>
<evidence type="ECO:0000256" key="5">
    <source>
        <dbReference type="ARBA" id="ARBA00038268"/>
    </source>
</evidence>
<evidence type="ECO:0000256" key="6">
    <source>
        <dbReference type="SAM" id="Phobius"/>
    </source>
</evidence>
<evidence type="ECO:0000313" key="7">
    <source>
        <dbReference type="Proteomes" id="UP000492821"/>
    </source>
</evidence>
<feature type="transmembrane region" description="Helical" evidence="6">
    <location>
        <begin position="259"/>
        <end position="283"/>
    </location>
</feature>
<accession>A0A7E4VK79</accession>
<comment type="similarity">
    <text evidence="5">Belongs to the membrane-bound acyltransferase family. HHAT subfamily.</text>
</comment>
<reference evidence="8" key="2">
    <citation type="submission" date="2020-10" db="UniProtKB">
        <authorList>
            <consortium name="WormBaseParasite"/>
        </authorList>
    </citation>
    <scope>IDENTIFICATION</scope>
</reference>
<dbReference type="GO" id="GO:0016409">
    <property type="term" value="F:palmitoyltransferase activity"/>
    <property type="evidence" value="ECO:0007669"/>
    <property type="project" value="TreeGrafter"/>
</dbReference>
<keyword evidence="3 6" id="KW-1133">Transmembrane helix</keyword>
<dbReference type="AlphaFoldDB" id="A0A7E4VK79"/>
<feature type="transmembrane region" description="Helical" evidence="6">
    <location>
        <begin position="210"/>
        <end position="226"/>
    </location>
</feature>
<protein>
    <submittedName>
        <fullName evidence="8">MBOAT family protein</fullName>
    </submittedName>
</protein>
<keyword evidence="2 6" id="KW-0812">Transmembrane</keyword>
<dbReference type="WBParaSite" id="Pan_g22214.t1">
    <property type="protein sequence ID" value="Pan_g22214.t1"/>
    <property type="gene ID" value="Pan_g22214"/>
</dbReference>
<reference evidence="7" key="1">
    <citation type="journal article" date="2013" name="Genetics">
        <title>The draft genome and transcriptome of Panagrellus redivivus are shaped by the harsh demands of a free-living lifestyle.</title>
        <authorList>
            <person name="Srinivasan J."/>
            <person name="Dillman A.R."/>
            <person name="Macchietto M.G."/>
            <person name="Heikkinen L."/>
            <person name="Lakso M."/>
            <person name="Fracchia K.M."/>
            <person name="Antoshechkin I."/>
            <person name="Mortazavi A."/>
            <person name="Wong G."/>
            <person name="Sternberg P.W."/>
        </authorList>
    </citation>
    <scope>NUCLEOTIDE SEQUENCE [LARGE SCALE GENOMIC DNA]</scope>
    <source>
        <strain evidence="7">MT8872</strain>
    </source>
</reference>
<feature type="transmembrane region" description="Helical" evidence="6">
    <location>
        <begin position="173"/>
        <end position="190"/>
    </location>
</feature>
<feature type="transmembrane region" description="Helical" evidence="6">
    <location>
        <begin position="72"/>
        <end position="94"/>
    </location>
</feature>
<feature type="transmembrane region" description="Helical" evidence="6">
    <location>
        <begin position="438"/>
        <end position="459"/>
    </location>
</feature>
<name>A0A7E4VK79_PANRE</name>
<feature type="transmembrane region" description="Helical" evidence="6">
    <location>
        <begin position="12"/>
        <end position="33"/>
    </location>
</feature>
<evidence type="ECO:0000256" key="3">
    <source>
        <dbReference type="ARBA" id="ARBA00022989"/>
    </source>
</evidence>
<evidence type="ECO:0000313" key="8">
    <source>
        <dbReference type="WBParaSite" id="Pan_g22214.t1"/>
    </source>
</evidence>
<dbReference type="GO" id="GO:0016020">
    <property type="term" value="C:membrane"/>
    <property type="evidence" value="ECO:0007669"/>
    <property type="project" value="UniProtKB-SubCell"/>
</dbReference>
<evidence type="ECO:0000256" key="4">
    <source>
        <dbReference type="ARBA" id="ARBA00023136"/>
    </source>
</evidence>
<keyword evidence="7" id="KW-1185">Reference proteome</keyword>
<dbReference type="InterPro" id="IPR051085">
    <property type="entry name" value="MB_O-acyltransferase"/>
</dbReference>
<organism evidence="7 8">
    <name type="scientific">Panagrellus redivivus</name>
    <name type="common">Microworm</name>
    <dbReference type="NCBI Taxonomy" id="6233"/>
    <lineage>
        <taxon>Eukaryota</taxon>
        <taxon>Metazoa</taxon>
        <taxon>Ecdysozoa</taxon>
        <taxon>Nematoda</taxon>
        <taxon>Chromadorea</taxon>
        <taxon>Rhabditida</taxon>
        <taxon>Tylenchina</taxon>
        <taxon>Panagrolaimomorpha</taxon>
        <taxon>Panagrolaimoidea</taxon>
        <taxon>Panagrolaimidae</taxon>
        <taxon>Panagrellus</taxon>
    </lineage>
</organism>
<dbReference type="Proteomes" id="UP000492821">
    <property type="component" value="Unassembled WGS sequence"/>
</dbReference>
<sequence length="524" mass="59869">MSAIAGGYPIGRIEIIGCFAVFIYHCLASMWLASNSSHNLDIWLHSNIAPSEYVNGAKYDQSDIEWFLHKTVLLKLIILFSIHSVVFRASHYFYALAQNLTRIALIVFWSAITIYITSIECFSIVIIHATATIIISTYLRKEILAWISCISFVVYASKYMYFSPEIENFYVEYTFYLYTAIQILNVCIYLCRNPTTALDLPLVLSAYEYLLYPMYSMTLIVLFDDFKKQVELVRQRAQEGSVWQGEVNQKFLIIRAARLFATFVLVEVFLHMIHATAIMISPFSVLEGLNGYEIASVAYMSGQFFYLKYVVIFGMPSFFALVDGMSPPGPPVCISRVSKYSQMWRYFDRGLYEFLKRQVYIPVMGEAKGIKLELRRFGAMVGVFVFVLTWHGFKSNYLMWVCLSAFEIMMERAGAFISNTKPWKDFERAVGPAWALRVTAVAMDLTIVPGLLGVFYFLAQVGTGDEIMKRLLIDGFAGLYNGEAGWGTPGGVVIHMLTLGYFYNHCCLYLEHVNHPRLQKVKTE</sequence>
<feature type="transmembrane region" description="Helical" evidence="6">
    <location>
        <begin position="374"/>
        <end position="391"/>
    </location>
</feature>
<dbReference type="GO" id="GO:0005783">
    <property type="term" value="C:endoplasmic reticulum"/>
    <property type="evidence" value="ECO:0007669"/>
    <property type="project" value="TreeGrafter"/>
</dbReference>
<keyword evidence="4 6" id="KW-0472">Membrane</keyword>
<dbReference type="PANTHER" id="PTHR13285">
    <property type="entry name" value="ACYLTRANSFERASE"/>
    <property type="match status" value="1"/>
</dbReference>
<dbReference type="PANTHER" id="PTHR13285:SF18">
    <property type="entry name" value="PROTEIN-CYSTEINE N-PALMITOYLTRANSFERASE RASP"/>
    <property type="match status" value="1"/>
</dbReference>
<comment type="subcellular location">
    <subcellularLocation>
        <location evidence="1">Membrane</location>
        <topology evidence="1">Multi-pass membrane protein</topology>
    </subcellularLocation>
</comment>
<proteinExistence type="inferred from homology"/>
<feature type="transmembrane region" description="Helical" evidence="6">
    <location>
        <begin position="106"/>
        <end position="131"/>
    </location>
</feature>
<feature type="transmembrane region" description="Helical" evidence="6">
    <location>
        <begin position="143"/>
        <end position="161"/>
    </location>
</feature>